<dbReference type="OrthoDB" id="274828at2759"/>
<dbReference type="OMA" id="NGWIPSY"/>
<reference evidence="10" key="3">
    <citation type="submission" date="2015-06" db="UniProtKB">
        <authorList>
            <consortium name="EnsemblProtists"/>
        </authorList>
    </citation>
    <scope>IDENTIFICATION</scope>
</reference>
<dbReference type="RefSeq" id="XP_005841422.1">
    <property type="nucleotide sequence ID" value="XM_005841365.1"/>
</dbReference>
<evidence type="ECO:0000256" key="4">
    <source>
        <dbReference type="ARBA" id="ARBA00022946"/>
    </source>
</evidence>
<dbReference type="GO" id="GO:0005763">
    <property type="term" value="C:mitochondrial small ribosomal subunit"/>
    <property type="evidence" value="ECO:0007669"/>
    <property type="project" value="TreeGrafter"/>
</dbReference>
<organism evidence="9">
    <name type="scientific">Guillardia theta (strain CCMP2712)</name>
    <name type="common">Cryptophyte</name>
    <dbReference type="NCBI Taxonomy" id="905079"/>
    <lineage>
        <taxon>Eukaryota</taxon>
        <taxon>Cryptophyceae</taxon>
        <taxon>Pyrenomonadales</taxon>
        <taxon>Geminigeraceae</taxon>
        <taxon>Guillardia</taxon>
    </lineage>
</organism>
<dbReference type="GeneID" id="17311205"/>
<evidence type="ECO:0000313" key="9">
    <source>
        <dbReference type="EMBL" id="EKX54442.1"/>
    </source>
</evidence>
<dbReference type="KEGG" id="gtt:GUITHDRAFT_150014"/>
<dbReference type="STRING" id="905079.L1K1G2"/>
<dbReference type="PaxDb" id="55529-EKX54442"/>
<comment type="subcellular location">
    <subcellularLocation>
        <location evidence="1">Mitochondrion</location>
    </subcellularLocation>
    <subcellularLocation>
        <location evidence="2">Plastid</location>
        <location evidence="2">Chloroplast</location>
    </subcellularLocation>
</comment>
<dbReference type="GO" id="GO:0009507">
    <property type="term" value="C:chloroplast"/>
    <property type="evidence" value="ECO:0007669"/>
    <property type="project" value="UniProtKB-SubCell"/>
</dbReference>
<keyword evidence="6" id="KW-0496">Mitochondrion</keyword>
<dbReference type="InterPro" id="IPR019368">
    <property type="entry name" value="Ribosomal_mS29"/>
</dbReference>
<comment type="similarity">
    <text evidence="3">Belongs to the mitochondrion-specific ribosomal protein mS29 family.</text>
</comment>
<sequence>MLRCSRRWLSAAPPSRGLCLLLPPSSSLSPTGSSLSRSSSFYSTLAPLRVTVTSHPRLMHGGAPRWSGFHAPSSLGIREMCSMPKETEKSSLGVSGIDVVADSNPFNHQVSDVGRVYPFDKKGILKVIPEGLAGYLHKILYGKRRRNPPPVPVRAWYDRVLKEKPGIVIRKESMQIISALKSLAKSGIPKGNPHIVTPGFLLDGVPGIGKSAIINHCVHWARASKEWIVVFIPEGSRLVRGLGKFERGGDDDELGSIIVQPEFGKEILQHLIAAHRPMLDELPLKEDANVKCSEAIDKALASKVARDSVKALFQVMETLKEQTKFPVLVAVDEINALQGISFYYDHNMKQIPAKNVVIAEFFGRFLDAGYKRGLVLGAATRTGIFQHVRLPPFHKKPIQVPGMTRDEIRNMLTFQQNQKEFFTKITDELLDYLVFVREGRPYEVEKMAASELFNVGLKNLPKKKRVGKFFGESPVTQIIGADVD</sequence>
<dbReference type="PANTHER" id="PTHR12810:SF0">
    <property type="entry name" value="SMALL RIBOSOMAL SUBUNIT PROTEIN MS29"/>
    <property type="match status" value="1"/>
</dbReference>
<evidence type="ECO:0000313" key="10">
    <source>
        <dbReference type="EnsemblProtists" id="EKX54442"/>
    </source>
</evidence>
<evidence type="ECO:0000256" key="1">
    <source>
        <dbReference type="ARBA" id="ARBA00004173"/>
    </source>
</evidence>
<keyword evidence="5" id="KW-0689">Ribosomal protein</keyword>
<accession>L1K1G2</accession>
<evidence type="ECO:0000256" key="6">
    <source>
        <dbReference type="ARBA" id="ARBA00023128"/>
    </source>
</evidence>
<dbReference type="PANTHER" id="PTHR12810">
    <property type="entry name" value="MITOCHONDRIAL 28S RIBOSOMAL PROTEIN S29"/>
    <property type="match status" value="1"/>
</dbReference>
<evidence type="ECO:0000313" key="11">
    <source>
        <dbReference type="Proteomes" id="UP000011087"/>
    </source>
</evidence>
<dbReference type="HOGENOM" id="CLU_564364_0_0_1"/>
<keyword evidence="11" id="KW-1185">Reference proteome</keyword>
<dbReference type="AlphaFoldDB" id="L1K1G2"/>
<evidence type="ECO:0000256" key="8">
    <source>
        <dbReference type="ARBA" id="ARBA00035140"/>
    </source>
</evidence>
<dbReference type="GO" id="GO:0003735">
    <property type="term" value="F:structural constituent of ribosome"/>
    <property type="evidence" value="ECO:0007669"/>
    <property type="project" value="TreeGrafter"/>
</dbReference>
<evidence type="ECO:0000256" key="5">
    <source>
        <dbReference type="ARBA" id="ARBA00022980"/>
    </source>
</evidence>
<gene>
    <name evidence="9" type="ORF">GUITHDRAFT_150014</name>
</gene>
<evidence type="ECO:0000256" key="2">
    <source>
        <dbReference type="ARBA" id="ARBA00004229"/>
    </source>
</evidence>
<dbReference type="Pfam" id="PF10236">
    <property type="entry name" value="DAP3"/>
    <property type="match status" value="1"/>
</dbReference>
<proteinExistence type="inferred from homology"/>
<dbReference type="Proteomes" id="UP000011087">
    <property type="component" value="Unassembled WGS sequence"/>
</dbReference>
<name>L1K1G2_GUITC</name>
<reference evidence="9 11" key="1">
    <citation type="journal article" date="2012" name="Nature">
        <title>Algal genomes reveal evolutionary mosaicism and the fate of nucleomorphs.</title>
        <authorList>
            <consortium name="DOE Joint Genome Institute"/>
            <person name="Curtis B.A."/>
            <person name="Tanifuji G."/>
            <person name="Burki F."/>
            <person name="Gruber A."/>
            <person name="Irimia M."/>
            <person name="Maruyama S."/>
            <person name="Arias M.C."/>
            <person name="Ball S.G."/>
            <person name="Gile G.H."/>
            <person name="Hirakawa Y."/>
            <person name="Hopkins J.F."/>
            <person name="Kuo A."/>
            <person name="Rensing S.A."/>
            <person name="Schmutz J."/>
            <person name="Symeonidi A."/>
            <person name="Elias M."/>
            <person name="Eveleigh R.J."/>
            <person name="Herman E.K."/>
            <person name="Klute M.J."/>
            <person name="Nakayama T."/>
            <person name="Obornik M."/>
            <person name="Reyes-Prieto A."/>
            <person name="Armbrust E.V."/>
            <person name="Aves S.J."/>
            <person name="Beiko R.G."/>
            <person name="Coutinho P."/>
            <person name="Dacks J.B."/>
            <person name="Durnford D.G."/>
            <person name="Fast N.M."/>
            <person name="Green B.R."/>
            <person name="Grisdale C.J."/>
            <person name="Hempel F."/>
            <person name="Henrissat B."/>
            <person name="Hoppner M.P."/>
            <person name="Ishida K."/>
            <person name="Kim E."/>
            <person name="Koreny L."/>
            <person name="Kroth P.G."/>
            <person name="Liu Y."/>
            <person name="Malik S.B."/>
            <person name="Maier U.G."/>
            <person name="McRose D."/>
            <person name="Mock T."/>
            <person name="Neilson J.A."/>
            <person name="Onodera N.T."/>
            <person name="Poole A.M."/>
            <person name="Pritham E.J."/>
            <person name="Richards T.A."/>
            <person name="Rocap G."/>
            <person name="Roy S.W."/>
            <person name="Sarai C."/>
            <person name="Schaack S."/>
            <person name="Shirato S."/>
            <person name="Slamovits C.H."/>
            <person name="Spencer D.F."/>
            <person name="Suzuki S."/>
            <person name="Worden A.Z."/>
            <person name="Zauner S."/>
            <person name="Barry K."/>
            <person name="Bell C."/>
            <person name="Bharti A.K."/>
            <person name="Crow J.A."/>
            <person name="Grimwood J."/>
            <person name="Kramer R."/>
            <person name="Lindquist E."/>
            <person name="Lucas S."/>
            <person name="Salamov A."/>
            <person name="McFadden G.I."/>
            <person name="Lane C.E."/>
            <person name="Keeling P.J."/>
            <person name="Gray M.W."/>
            <person name="Grigoriev I.V."/>
            <person name="Archibald J.M."/>
        </authorList>
    </citation>
    <scope>NUCLEOTIDE SEQUENCE</scope>
    <source>
        <strain evidence="9 11">CCMP2712</strain>
    </source>
</reference>
<dbReference type="eggNOG" id="KOG3928">
    <property type="taxonomic scope" value="Eukaryota"/>
</dbReference>
<dbReference type="InterPro" id="IPR027417">
    <property type="entry name" value="P-loop_NTPase"/>
</dbReference>
<dbReference type="SUPFAM" id="SSF52540">
    <property type="entry name" value="P-loop containing nucleoside triphosphate hydrolases"/>
    <property type="match status" value="1"/>
</dbReference>
<keyword evidence="4" id="KW-0809">Transit peptide</keyword>
<protein>
    <recommendedName>
        <fullName evidence="8">Small ribosomal subunit protein mS29</fullName>
    </recommendedName>
</protein>
<evidence type="ECO:0000256" key="3">
    <source>
        <dbReference type="ARBA" id="ARBA00009863"/>
    </source>
</evidence>
<dbReference type="EMBL" id="JH992967">
    <property type="protein sequence ID" value="EKX54442.1"/>
    <property type="molecule type" value="Genomic_DNA"/>
</dbReference>
<evidence type="ECO:0000256" key="7">
    <source>
        <dbReference type="ARBA" id="ARBA00023274"/>
    </source>
</evidence>
<dbReference type="EnsemblProtists" id="EKX54442">
    <property type="protein sequence ID" value="EKX54442"/>
    <property type="gene ID" value="GUITHDRAFT_150014"/>
</dbReference>
<reference evidence="11" key="2">
    <citation type="submission" date="2012-11" db="EMBL/GenBank/DDBJ databases">
        <authorList>
            <person name="Kuo A."/>
            <person name="Curtis B.A."/>
            <person name="Tanifuji G."/>
            <person name="Burki F."/>
            <person name="Gruber A."/>
            <person name="Irimia M."/>
            <person name="Maruyama S."/>
            <person name="Arias M.C."/>
            <person name="Ball S.G."/>
            <person name="Gile G.H."/>
            <person name="Hirakawa Y."/>
            <person name="Hopkins J.F."/>
            <person name="Rensing S.A."/>
            <person name="Schmutz J."/>
            <person name="Symeonidi A."/>
            <person name="Elias M."/>
            <person name="Eveleigh R.J."/>
            <person name="Herman E.K."/>
            <person name="Klute M.J."/>
            <person name="Nakayama T."/>
            <person name="Obornik M."/>
            <person name="Reyes-Prieto A."/>
            <person name="Armbrust E.V."/>
            <person name="Aves S.J."/>
            <person name="Beiko R.G."/>
            <person name="Coutinho P."/>
            <person name="Dacks J.B."/>
            <person name="Durnford D.G."/>
            <person name="Fast N.M."/>
            <person name="Green B.R."/>
            <person name="Grisdale C."/>
            <person name="Hempe F."/>
            <person name="Henrissat B."/>
            <person name="Hoppner M.P."/>
            <person name="Ishida K.-I."/>
            <person name="Kim E."/>
            <person name="Koreny L."/>
            <person name="Kroth P.G."/>
            <person name="Liu Y."/>
            <person name="Malik S.-B."/>
            <person name="Maier U.G."/>
            <person name="McRose D."/>
            <person name="Mock T."/>
            <person name="Neilson J.A."/>
            <person name="Onodera N.T."/>
            <person name="Poole A.M."/>
            <person name="Pritham E.J."/>
            <person name="Richards T.A."/>
            <person name="Rocap G."/>
            <person name="Roy S.W."/>
            <person name="Sarai C."/>
            <person name="Schaack S."/>
            <person name="Shirato S."/>
            <person name="Slamovits C.H."/>
            <person name="Spencer D.F."/>
            <person name="Suzuki S."/>
            <person name="Worden A.Z."/>
            <person name="Zauner S."/>
            <person name="Barry K."/>
            <person name="Bell C."/>
            <person name="Bharti A.K."/>
            <person name="Crow J.A."/>
            <person name="Grimwood J."/>
            <person name="Kramer R."/>
            <person name="Lindquist E."/>
            <person name="Lucas S."/>
            <person name="Salamov A."/>
            <person name="McFadden G.I."/>
            <person name="Lane C.E."/>
            <person name="Keeling P.J."/>
            <person name="Gray M.W."/>
            <person name="Grigoriev I.V."/>
            <person name="Archibald J.M."/>
        </authorList>
    </citation>
    <scope>NUCLEOTIDE SEQUENCE</scope>
    <source>
        <strain evidence="11">CCMP2712</strain>
    </source>
</reference>
<keyword evidence="7" id="KW-0687">Ribonucleoprotein</keyword>